<dbReference type="InterPro" id="IPR013783">
    <property type="entry name" value="Ig-like_fold"/>
</dbReference>
<accession>A0A381W0J4</accession>
<dbReference type="EMBL" id="UINC01010185">
    <property type="protein sequence ID" value="SVA45397.1"/>
    <property type="molecule type" value="Genomic_DNA"/>
</dbReference>
<dbReference type="SUPFAM" id="SSF49299">
    <property type="entry name" value="PKD domain"/>
    <property type="match status" value="1"/>
</dbReference>
<protein>
    <recommendedName>
        <fullName evidence="2">PKD domain-containing protein</fullName>
    </recommendedName>
</protein>
<dbReference type="Gene3D" id="2.60.40.10">
    <property type="entry name" value="Immunoglobulins"/>
    <property type="match status" value="1"/>
</dbReference>
<dbReference type="AlphaFoldDB" id="A0A381W0J4"/>
<reference evidence="1" key="1">
    <citation type="submission" date="2018-05" db="EMBL/GenBank/DDBJ databases">
        <authorList>
            <person name="Lanie J.A."/>
            <person name="Ng W.-L."/>
            <person name="Kazmierczak K.M."/>
            <person name="Andrzejewski T.M."/>
            <person name="Davidsen T.M."/>
            <person name="Wayne K.J."/>
            <person name="Tettelin H."/>
            <person name="Glass J.I."/>
            <person name="Rusch D."/>
            <person name="Podicherti R."/>
            <person name="Tsui H.-C.T."/>
            <person name="Winkler M.E."/>
        </authorList>
    </citation>
    <scope>NUCLEOTIDE SEQUENCE</scope>
</reference>
<organism evidence="1">
    <name type="scientific">marine metagenome</name>
    <dbReference type="NCBI Taxonomy" id="408172"/>
    <lineage>
        <taxon>unclassified sequences</taxon>
        <taxon>metagenomes</taxon>
        <taxon>ecological metagenomes</taxon>
    </lineage>
</organism>
<evidence type="ECO:0000313" key="1">
    <source>
        <dbReference type="EMBL" id="SVA45397.1"/>
    </source>
</evidence>
<gene>
    <name evidence="1" type="ORF">METZ01_LOCUS98251</name>
</gene>
<proteinExistence type="predicted"/>
<sequence length="79" mass="8697">MNIYNNEGTYTATLRVTDNDGFTDTDTVEVTISEKKIQIDDEGNVTVTDAEEDEEGIPTLSVITTMAAVAVMALRRRPE</sequence>
<dbReference type="InterPro" id="IPR035986">
    <property type="entry name" value="PKD_dom_sf"/>
</dbReference>
<name>A0A381W0J4_9ZZZZ</name>
<evidence type="ECO:0008006" key="2">
    <source>
        <dbReference type="Google" id="ProtNLM"/>
    </source>
</evidence>
<dbReference type="CDD" id="cd00146">
    <property type="entry name" value="PKD"/>
    <property type="match status" value="1"/>
</dbReference>